<dbReference type="GO" id="GO:0005975">
    <property type="term" value="P:carbohydrate metabolic process"/>
    <property type="evidence" value="ECO:0007669"/>
    <property type="project" value="InterPro"/>
</dbReference>
<evidence type="ECO:0000256" key="4">
    <source>
        <dbReference type="SAM" id="SignalP"/>
    </source>
</evidence>
<dbReference type="Pfam" id="PF05592">
    <property type="entry name" value="Bac_rhamnosid"/>
    <property type="match status" value="1"/>
</dbReference>
<dbReference type="AlphaFoldDB" id="A0A5C5ZHJ3"/>
<feature type="chain" id="PRO_5023136047" description="alpha-L-rhamnosidase" evidence="4">
    <location>
        <begin position="27"/>
        <end position="905"/>
    </location>
</feature>
<evidence type="ECO:0000259" key="5">
    <source>
        <dbReference type="Pfam" id="PF05592"/>
    </source>
</evidence>
<evidence type="ECO:0000313" key="9">
    <source>
        <dbReference type="EMBL" id="TWT86023.1"/>
    </source>
</evidence>
<dbReference type="PANTHER" id="PTHR33307">
    <property type="entry name" value="ALPHA-RHAMNOSIDASE (EUROFUNG)"/>
    <property type="match status" value="1"/>
</dbReference>
<proteinExistence type="predicted"/>
<evidence type="ECO:0000259" key="7">
    <source>
        <dbReference type="Pfam" id="PF17389"/>
    </source>
</evidence>
<reference evidence="9 10" key="1">
    <citation type="submission" date="2019-02" db="EMBL/GenBank/DDBJ databases">
        <title>Deep-cultivation of Planctomycetes and their phenomic and genomic characterization uncovers novel biology.</title>
        <authorList>
            <person name="Wiegand S."/>
            <person name="Jogler M."/>
            <person name="Boedeker C."/>
            <person name="Pinto D."/>
            <person name="Vollmers J."/>
            <person name="Rivas-Marin E."/>
            <person name="Kohn T."/>
            <person name="Peeters S.H."/>
            <person name="Heuer A."/>
            <person name="Rast P."/>
            <person name="Oberbeckmann S."/>
            <person name="Bunk B."/>
            <person name="Jeske O."/>
            <person name="Meyerdierks A."/>
            <person name="Storesund J.E."/>
            <person name="Kallscheuer N."/>
            <person name="Luecker S."/>
            <person name="Lage O.M."/>
            <person name="Pohl T."/>
            <person name="Merkel B.J."/>
            <person name="Hornburger P."/>
            <person name="Mueller R.-W."/>
            <person name="Bruemmer F."/>
            <person name="Labrenz M."/>
            <person name="Spormann A.M."/>
            <person name="Op Den Camp H."/>
            <person name="Overmann J."/>
            <person name="Amann R."/>
            <person name="Jetten M.S.M."/>
            <person name="Mascher T."/>
            <person name="Medema M.H."/>
            <person name="Devos D.P."/>
            <person name="Kaster A.-K."/>
            <person name="Ovreas L."/>
            <person name="Rohde M."/>
            <person name="Galperin M.Y."/>
            <person name="Jogler C."/>
        </authorList>
    </citation>
    <scope>NUCLEOTIDE SEQUENCE [LARGE SCALE GENOMIC DNA]</scope>
    <source>
        <strain evidence="9 10">Pla123a</strain>
    </source>
</reference>
<evidence type="ECO:0000256" key="3">
    <source>
        <dbReference type="ARBA" id="ARBA00022801"/>
    </source>
</evidence>
<dbReference type="EMBL" id="SJPO01000001">
    <property type="protein sequence ID" value="TWT86023.1"/>
    <property type="molecule type" value="Genomic_DNA"/>
</dbReference>
<dbReference type="InterPro" id="IPR016007">
    <property type="entry name" value="Alpha_rhamnosid"/>
</dbReference>
<dbReference type="InterPro" id="IPR008902">
    <property type="entry name" value="Rhamnosid_concanavalin"/>
</dbReference>
<dbReference type="Pfam" id="PF17390">
    <property type="entry name" value="Bac_rhamnosid_C"/>
    <property type="match status" value="1"/>
</dbReference>
<dbReference type="PANTHER" id="PTHR33307:SF11">
    <property type="entry name" value="ALPHA-L-RHAMNOSIDASE"/>
    <property type="match status" value="1"/>
</dbReference>
<dbReference type="Pfam" id="PF08531">
    <property type="entry name" value="Bac_rhamnosid_N"/>
    <property type="match status" value="1"/>
</dbReference>
<feature type="domain" description="Alpha-L-rhamnosidase concanavalin-like" evidence="5">
    <location>
        <begin position="351"/>
        <end position="458"/>
    </location>
</feature>
<dbReference type="Pfam" id="PF17389">
    <property type="entry name" value="Bac_rhamnosid6H"/>
    <property type="match status" value="1"/>
</dbReference>
<feature type="domain" description="Alpha-L-rhamnosidase C-terminal" evidence="8">
    <location>
        <begin position="803"/>
        <end position="872"/>
    </location>
</feature>
<evidence type="ECO:0000256" key="1">
    <source>
        <dbReference type="ARBA" id="ARBA00001445"/>
    </source>
</evidence>
<dbReference type="Gene3D" id="2.60.420.10">
    <property type="entry name" value="Maltose phosphorylase, domain 3"/>
    <property type="match status" value="1"/>
</dbReference>
<feature type="signal peptide" evidence="4">
    <location>
        <begin position="1"/>
        <end position="26"/>
    </location>
</feature>
<evidence type="ECO:0000259" key="8">
    <source>
        <dbReference type="Pfam" id="PF17390"/>
    </source>
</evidence>
<organism evidence="9 10">
    <name type="scientific">Posidoniimonas polymericola</name>
    <dbReference type="NCBI Taxonomy" id="2528002"/>
    <lineage>
        <taxon>Bacteria</taxon>
        <taxon>Pseudomonadati</taxon>
        <taxon>Planctomycetota</taxon>
        <taxon>Planctomycetia</taxon>
        <taxon>Pirellulales</taxon>
        <taxon>Lacipirellulaceae</taxon>
        <taxon>Posidoniimonas</taxon>
    </lineage>
</organism>
<evidence type="ECO:0000259" key="6">
    <source>
        <dbReference type="Pfam" id="PF08531"/>
    </source>
</evidence>
<sequence length="905" mass="100822" precursor="true">MTALVATPLRAALLMTLGLVSLEAHADPLRVDRVTCEYAENPLGVDVPAPRLTWKLESDQRNQRQTAYEVLVASSRALLNQNQGDLWSSGKVASDETVLIPYDGEELESSQPVFWKVRVWNQADEPSEWSELAQWTMGVLDEDDWRGEWVVAPWESESVLLRKDFTVKPGLKRAVAHVCGLGHYELTLNGHKSGEALLAPGWTKYNRTCLYETHDITRMLQEGANAAGVALGDGMYHTERRNRFSKFQGTFGPKRLIGQIELWYEDGSHEVVATDASWRVSRGPTTYNDIYGGEDYDARLLEAGWDSPGFDAGHWDHAVLLVRPGGKLRGHTFSAPPLQAIESIEPVAVQTLSPTRDVIDLGQNTSYMPRIRVSGPAGSTVRLTHAEIVNDDGSINRGTCGGNRGPAYWQYTKATDQPEEWFPRFFYAGCRYLQLDKLPAEEGGKLPSLDKIEGVVVHSIAAPTGEFRCSSDLLNQVREVVRWAQRSNMVSVLTDCPHREKLGWLEQYHLNGPAIRYEFDVAPILIKGMRDMADSQTDDGLIPNIAPEYVKFPGTFRAAAEWGAALILVPWQHYQATGDSKPLADYYDVMQRYMQYLDSKADGYLLDEGLGDWYDLGPADRPGHAQLTPPQVTATAFYFLDAKRMAQIAELLGKQDDARRYQDLAAAIREAWLAEFRHEDGSYATDSQCSNAIALWMGLAREDERQAALAALIQDIRDRGDALTAGDVGWRYEIQSLADAGRNDVLYDLFTNPNKPGYAMLIGKGVTSLTEAWDANRHSSHNHFMLGHITEWFYKDLVGIGPDPTAPGYRNVLIKPQPVDQIDWAEGSYDSIRGPVRVRWEREGPRFLLEADLPPNTTATIHLPGGDLTEGVRPAAESEGVLSVEQRDGRNVVRVGSGSYAFVVE</sequence>
<name>A0A5C5ZHJ3_9BACT</name>
<comment type="catalytic activity">
    <reaction evidence="1">
        <text>Hydrolysis of terminal non-reducing alpha-L-rhamnose residues in alpha-L-rhamnosides.</text>
        <dbReference type="EC" id="3.2.1.40"/>
    </reaction>
</comment>
<gene>
    <name evidence="9" type="ORF">Pla123a_08310</name>
</gene>
<dbReference type="GO" id="GO:0030596">
    <property type="term" value="F:alpha-L-rhamnosidase activity"/>
    <property type="evidence" value="ECO:0007669"/>
    <property type="project" value="UniProtKB-EC"/>
</dbReference>
<dbReference type="EC" id="3.2.1.40" evidence="2"/>
<dbReference type="Gene3D" id="1.50.10.10">
    <property type="match status" value="1"/>
</dbReference>
<dbReference type="InterPro" id="IPR035398">
    <property type="entry name" value="Bac_rhamnosid_C"/>
</dbReference>
<dbReference type="SUPFAM" id="SSF48208">
    <property type="entry name" value="Six-hairpin glycosidases"/>
    <property type="match status" value="1"/>
</dbReference>
<feature type="domain" description="Alpha-L-rhamnosidase six-hairpin glycosidase" evidence="7">
    <location>
        <begin position="464"/>
        <end position="796"/>
    </location>
</feature>
<protein>
    <recommendedName>
        <fullName evidence="2">alpha-L-rhamnosidase</fullName>
        <ecNumber evidence="2">3.2.1.40</ecNumber>
    </recommendedName>
</protein>
<dbReference type="InterPro" id="IPR008928">
    <property type="entry name" value="6-hairpin_glycosidase_sf"/>
</dbReference>
<dbReference type="InterPro" id="IPR012341">
    <property type="entry name" value="6hp_glycosidase-like_sf"/>
</dbReference>
<keyword evidence="3" id="KW-0378">Hydrolase</keyword>
<dbReference type="OrthoDB" id="9761045at2"/>
<dbReference type="InterPro" id="IPR035396">
    <property type="entry name" value="Bac_rhamnosid6H"/>
</dbReference>
<evidence type="ECO:0000256" key="2">
    <source>
        <dbReference type="ARBA" id="ARBA00012652"/>
    </source>
</evidence>
<comment type="caution">
    <text evidence="9">The sequence shown here is derived from an EMBL/GenBank/DDBJ whole genome shotgun (WGS) entry which is preliminary data.</text>
</comment>
<dbReference type="Proteomes" id="UP000318478">
    <property type="component" value="Unassembled WGS sequence"/>
</dbReference>
<dbReference type="RefSeq" id="WP_146584233.1">
    <property type="nucleotide sequence ID" value="NZ_SJPO01000001.1"/>
</dbReference>
<keyword evidence="4" id="KW-0732">Signal</keyword>
<dbReference type="InterPro" id="IPR013783">
    <property type="entry name" value="Ig-like_fold"/>
</dbReference>
<feature type="domain" description="Bacterial alpha-L-rhamnosidase N-terminal" evidence="6">
    <location>
        <begin position="172"/>
        <end position="330"/>
    </location>
</feature>
<dbReference type="InterPro" id="IPR013737">
    <property type="entry name" value="Bac_rhamnosid_N"/>
</dbReference>
<dbReference type="Gene3D" id="2.60.120.260">
    <property type="entry name" value="Galactose-binding domain-like"/>
    <property type="match status" value="2"/>
</dbReference>
<dbReference type="Gene3D" id="2.60.40.10">
    <property type="entry name" value="Immunoglobulins"/>
    <property type="match status" value="1"/>
</dbReference>
<accession>A0A5C5ZHJ3</accession>
<dbReference type="PIRSF" id="PIRSF010631">
    <property type="entry name" value="A-rhamnsds"/>
    <property type="match status" value="1"/>
</dbReference>
<evidence type="ECO:0000313" key="10">
    <source>
        <dbReference type="Proteomes" id="UP000318478"/>
    </source>
</evidence>
<dbReference type="Pfam" id="PF25788">
    <property type="entry name" value="Ig_Rha78A_N"/>
    <property type="match status" value="1"/>
</dbReference>
<keyword evidence="10" id="KW-1185">Reference proteome</keyword>